<organism evidence="11">
    <name type="scientific">Hexamita inflata</name>
    <dbReference type="NCBI Taxonomy" id="28002"/>
    <lineage>
        <taxon>Eukaryota</taxon>
        <taxon>Metamonada</taxon>
        <taxon>Diplomonadida</taxon>
        <taxon>Hexamitidae</taxon>
        <taxon>Hexamitinae</taxon>
        <taxon>Hexamita</taxon>
    </lineage>
</organism>
<evidence type="ECO:0000313" key="11">
    <source>
        <dbReference type="EMBL" id="CAI9944324.1"/>
    </source>
</evidence>
<sequence>MIQLILSFTATDLECMKLLYASTNGQKWTTQTNWQSDDVCSFYGITCDEDKVVTGIDLSSNNLVGALPACLQEMKGLLALGLAHNDFKNAEFDYRLLNTLTSINIENCHFVSTQGNAVMKTTRINFKNNDFSLTSIDFSDSSLQNATRIDITNSSVMGGFDISSFKKLVDFSAAKTNINLMISPSISSTLRSIDVSYTPTKLDVEQLYAIIATSQVKIIGFKRTNLYGKAPKSNTNLFVSDLSENAFVCRDDSQSMFDCTFLQIKGVFTKQNKISVQFESNKRLPTMQMVFLQRLGVYVKNLQTSTDIVTEVLKLSGCEASSSQDYTYYLTCDSTQQIEKIEDVAIVYGDKAVSTGSLLVVKEINELLANVGEETPNYFQRRNMKRIDYQTKPKRDQQPIKMEQHQKQPVTATKKVTFDVTAYSKCPDYINFVDNLYQPFVTKYPLIAKYLTFNYVSMAKAEPMNVAKASSLHGQFEGHMDIIYSCMQKYSPENFWDAQMCYTHQESCLRKHILDYDIASTIELCADGEEGMNLLKNDDAWLIQHGTEWSPTLYMNDKYLCLWNSVDGMPEEDCGKKFADIDAFAKFVCADAAMNTAAECKEL</sequence>
<dbReference type="AlphaFoldDB" id="A0AA86PQJ6"/>
<keyword evidence="7" id="KW-1133">Transmembrane helix</keyword>
<keyword evidence="9" id="KW-0675">Receptor</keyword>
<dbReference type="InterPro" id="IPR004911">
    <property type="entry name" value="Interferon-induced_GILT"/>
</dbReference>
<dbReference type="EMBL" id="CATOUU010000722">
    <property type="protein sequence ID" value="CAI9944324.1"/>
    <property type="molecule type" value="Genomic_DNA"/>
</dbReference>
<accession>A0AA86PQJ6</accession>
<dbReference type="Gene3D" id="3.80.10.10">
    <property type="entry name" value="Ribonuclease Inhibitor"/>
    <property type="match status" value="1"/>
</dbReference>
<dbReference type="Pfam" id="PF03227">
    <property type="entry name" value="GILT"/>
    <property type="match status" value="1"/>
</dbReference>
<keyword evidence="10" id="KW-0325">Glycoprotein</keyword>
<dbReference type="PANTHER" id="PTHR47986">
    <property type="entry name" value="OSJNBA0070M12.3 PROTEIN"/>
    <property type="match status" value="1"/>
</dbReference>
<dbReference type="SUPFAM" id="SSF52058">
    <property type="entry name" value="L domain-like"/>
    <property type="match status" value="1"/>
</dbReference>
<evidence type="ECO:0000256" key="10">
    <source>
        <dbReference type="ARBA" id="ARBA00023180"/>
    </source>
</evidence>
<keyword evidence="5" id="KW-0732">Signal</keyword>
<dbReference type="InterPro" id="IPR032675">
    <property type="entry name" value="LRR_dom_sf"/>
</dbReference>
<reference evidence="11" key="1">
    <citation type="submission" date="2023-06" db="EMBL/GenBank/DDBJ databases">
        <authorList>
            <person name="Kurt Z."/>
        </authorList>
    </citation>
    <scope>NUCLEOTIDE SEQUENCE</scope>
</reference>
<evidence type="ECO:0000256" key="5">
    <source>
        <dbReference type="ARBA" id="ARBA00022729"/>
    </source>
</evidence>
<evidence type="ECO:0000313" key="12">
    <source>
        <dbReference type="EMBL" id="CAL6042735.1"/>
    </source>
</evidence>
<dbReference type="GO" id="GO:0016020">
    <property type="term" value="C:membrane"/>
    <property type="evidence" value="ECO:0007669"/>
    <property type="project" value="UniProtKB-SubCell"/>
</dbReference>
<keyword evidence="4" id="KW-0812">Transmembrane</keyword>
<comment type="subcellular location">
    <subcellularLocation>
        <location evidence="1">Membrane</location>
        <topology evidence="1">Single-pass membrane protein</topology>
    </subcellularLocation>
</comment>
<gene>
    <name evidence="11" type="ORF">HINF_LOCUS31969</name>
    <name evidence="12" type="ORF">HINF_LOCUS39737</name>
</gene>
<dbReference type="Proteomes" id="UP001642409">
    <property type="component" value="Unassembled WGS sequence"/>
</dbReference>
<dbReference type="GO" id="GO:0016671">
    <property type="term" value="F:oxidoreductase activity, acting on a sulfur group of donors, disulfide as acceptor"/>
    <property type="evidence" value="ECO:0007669"/>
    <property type="project" value="InterPro"/>
</dbReference>
<keyword evidence="8" id="KW-0472">Membrane</keyword>
<keyword evidence="6" id="KW-0677">Repeat</keyword>
<keyword evidence="13" id="KW-1185">Reference proteome</keyword>
<dbReference type="InterPro" id="IPR052422">
    <property type="entry name" value="Auxin_Ser/Thr_Kinase"/>
</dbReference>
<dbReference type="PANTHER" id="PTHR47986:SF1">
    <property type="entry name" value="OS04G0685900 PROTEIN"/>
    <property type="match status" value="1"/>
</dbReference>
<dbReference type="EMBL" id="CAXDID020000154">
    <property type="protein sequence ID" value="CAL6042735.1"/>
    <property type="molecule type" value="Genomic_DNA"/>
</dbReference>
<comment type="caution">
    <text evidence="11">The sequence shown here is derived from an EMBL/GenBank/DDBJ whole genome shotgun (WGS) entry which is preliminary data.</text>
</comment>
<evidence type="ECO:0000256" key="6">
    <source>
        <dbReference type="ARBA" id="ARBA00022737"/>
    </source>
</evidence>
<reference evidence="12 13" key="2">
    <citation type="submission" date="2024-07" db="EMBL/GenBank/DDBJ databases">
        <authorList>
            <person name="Akdeniz Z."/>
        </authorList>
    </citation>
    <scope>NUCLEOTIDE SEQUENCE [LARGE SCALE GENOMIC DNA]</scope>
</reference>
<evidence type="ECO:0000256" key="4">
    <source>
        <dbReference type="ARBA" id="ARBA00022692"/>
    </source>
</evidence>
<evidence type="ECO:0000256" key="3">
    <source>
        <dbReference type="ARBA" id="ARBA00022614"/>
    </source>
</evidence>
<evidence type="ECO:0000313" key="13">
    <source>
        <dbReference type="Proteomes" id="UP001642409"/>
    </source>
</evidence>
<name>A0AA86PQJ6_9EUKA</name>
<protein>
    <submittedName>
        <fullName evidence="11">Uncharacterized protein</fullName>
    </submittedName>
</protein>
<evidence type="ECO:0000256" key="1">
    <source>
        <dbReference type="ARBA" id="ARBA00004167"/>
    </source>
</evidence>
<evidence type="ECO:0000256" key="9">
    <source>
        <dbReference type="ARBA" id="ARBA00023170"/>
    </source>
</evidence>
<evidence type="ECO:0000256" key="2">
    <source>
        <dbReference type="ARBA" id="ARBA00005679"/>
    </source>
</evidence>
<proteinExistence type="inferred from homology"/>
<keyword evidence="3" id="KW-0433">Leucine-rich repeat</keyword>
<evidence type="ECO:0000256" key="7">
    <source>
        <dbReference type="ARBA" id="ARBA00022989"/>
    </source>
</evidence>
<evidence type="ECO:0000256" key="8">
    <source>
        <dbReference type="ARBA" id="ARBA00023136"/>
    </source>
</evidence>
<comment type="similarity">
    <text evidence="2">Belongs to the GILT family.</text>
</comment>